<evidence type="ECO:0000256" key="3">
    <source>
        <dbReference type="ARBA" id="ARBA00022516"/>
    </source>
</evidence>
<dbReference type="PANTHER" id="PTHR12863">
    <property type="entry name" value="FATTY ACID HYDROXYLASE"/>
    <property type="match status" value="1"/>
</dbReference>
<dbReference type="GO" id="GO:0005506">
    <property type="term" value="F:iron ion binding"/>
    <property type="evidence" value="ECO:0007669"/>
    <property type="project" value="InterPro"/>
</dbReference>
<dbReference type="GO" id="GO:0016020">
    <property type="term" value="C:membrane"/>
    <property type="evidence" value="ECO:0007669"/>
    <property type="project" value="InterPro"/>
</dbReference>
<evidence type="ECO:0000256" key="8">
    <source>
        <dbReference type="ARBA" id="ARBA00022833"/>
    </source>
</evidence>
<evidence type="ECO:0000256" key="12">
    <source>
        <dbReference type="ARBA" id="ARBA00023136"/>
    </source>
</evidence>
<evidence type="ECO:0000256" key="9">
    <source>
        <dbReference type="ARBA" id="ARBA00022989"/>
    </source>
</evidence>
<evidence type="ECO:0000256" key="2">
    <source>
        <dbReference type="ARBA" id="ARBA00004477"/>
    </source>
</evidence>
<feature type="transmembrane region" description="Helical" evidence="14">
    <location>
        <begin position="109"/>
        <end position="132"/>
    </location>
</feature>
<keyword evidence="5" id="KW-0479">Metal-binding</keyword>
<dbReference type="EMBL" id="QPMH01000019">
    <property type="protein sequence ID" value="RDD60825.1"/>
    <property type="molecule type" value="Genomic_DNA"/>
</dbReference>
<comment type="cofactor">
    <cofactor evidence="1">
        <name>Zn(2+)</name>
        <dbReference type="ChEBI" id="CHEBI:29105"/>
    </cofactor>
</comment>
<evidence type="ECO:0000313" key="17">
    <source>
        <dbReference type="Proteomes" id="UP000253941"/>
    </source>
</evidence>
<comment type="subcellular location">
    <subcellularLocation>
        <location evidence="2">Endoplasmic reticulum membrane</location>
        <topology evidence="2">Multi-pass membrane protein</topology>
    </subcellularLocation>
</comment>
<gene>
    <name evidence="16" type="ORF">DRB17_15955</name>
</gene>
<feature type="transmembrane region" description="Helical" evidence="14">
    <location>
        <begin position="21"/>
        <end position="46"/>
    </location>
</feature>
<keyword evidence="4 14" id="KW-0812">Transmembrane</keyword>
<dbReference type="Proteomes" id="UP000253941">
    <property type="component" value="Unassembled WGS sequence"/>
</dbReference>
<evidence type="ECO:0000256" key="11">
    <source>
        <dbReference type="ARBA" id="ARBA00023098"/>
    </source>
</evidence>
<dbReference type="GO" id="GO:0080132">
    <property type="term" value="F:fatty acid 2-hydroxylase activity"/>
    <property type="evidence" value="ECO:0007669"/>
    <property type="project" value="InterPro"/>
</dbReference>
<evidence type="ECO:0000256" key="4">
    <source>
        <dbReference type="ARBA" id="ARBA00022692"/>
    </source>
</evidence>
<dbReference type="GO" id="GO:0006633">
    <property type="term" value="P:fatty acid biosynthetic process"/>
    <property type="evidence" value="ECO:0007669"/>
    <property type="project" value="UniProtKB-KW"/>
</dbReference>
<feature type="domain" description="Fatty acid hydroxylase" evidence="15">
    <location>
        <begin position="59"/>
        <end position="202"/>
    </location>
</feature>
<keyword evidence="13" id="KW-0275">Fatty acid biosynthesis</keyword>
<comment type="caution">
    <text evidence="16">The sequence shown here is derived from an EMBL/GenBank/DDBJ whole genome shotgun (WGS) entry which is preliminary data.</text>
</comment>
<keyword evidence="9 14" id="KW-1133">Transmembrane helix</keyword>
<dbReference type="InterPro" id="IPR006694">
    <property type="entry name" value="Fatty_acid_hydroxylase"/>
</dbReference>
<evidence type="ECO:0000256" key="5">
    <source>
        <dbReference type="ARBA" id="ARBA00022723"/>
    </source>
</evidence>
<keyword evidence="8" id="KW-0862">Zinc</keyword>
<keyword evidence="11" id="KW-0443">Lipid metabolism</keyword>
<keyword evidence="10" id="KW-0560">Oxidoreductase</keyword>
<dbReference type="InterPro" id="IPR014430">
    <property type="entry name" value="Scs7"/>
</dbReference>
<evidence type="ECO:0000256" key="7">
    <source>
        <dbReference type="ARBA" id="ARBA00022832"/>
    </source>
</evidence>
<keyword evidence="17" id="KW-1185">Reference proteome</keyword>
<dbReference type="Pfam" id="PF04116">
    <property type="entry name" value="FA_hydroxylase"/>
    <property type="match status" value="1"/>
</dbReference>
<reference evidence="16 17" key="1">
    <citation type="submission" date="2018-07" db="EMBL/GenBank/DDBJ databases">
        <title>Venubactetium sediminum gen. nov., sp. nov., isolated from a marine solar saltern.</title>
        <authorList>
            <person name="Wang S."/>
        </authorList>
    </citation>
    <scope>NUCLEOTIDE SEQUENCE [LARGE SCALE GENOMIC DNA]</scope>
    <source>
        <strain evidence="16 17">WD2A32</strain>
    </source>
</reference>
<keyword evidence="6" id="KW-0256">Endoplasmic reticulum</keyword>
<evidence type="ECO:0000313" key="16">
    <source>
        <dbReference type="EMBL" id="RDD60825.1"/>
    </source>
</evidence>
<evidence type="ECO:0000259" key="15">
    <source>
        <dbReference type="Pfam" id="PF04116"/>
    </source>
</evidence>
<keyword evidence="12 14" id="KW-0472">Membrane</keyword>
<sequence length="257" mass="29882">MADLGIWKREYRLDKMSLGELWVAFFLYPAIQVYLLLAAGSAYVSWRVAESVAPIAVSVLLVLLIYPLVWYLLHRYVLHGRFLYRSPLTAKVWKRIHFDHHRDPHDLKVLFGALYTTLPTIFLVVTPIGWLIGGLAGASSALCAGLLVTCFYEFCHCVQHLRYTPKWPFLQRIKKLHLQHHFHDENRNYGITSFLPDKAFGTFDEEVKGRARSETVFNLGYTRQEVRRYPWVARLTPDLDEEKAAREGVDRRHPRAT</sequence>
<keyword evidence="3" id="KW-0444">Lipid biosynthesis</keyword>
<evidence type="ECO:0000256" key="6">
    <source>
        <dbReference type="ARBA" id="ARBA00022824"/>
    </source>
</evidence>
<evidence type="ECO:0000256" key="1">
    <source>
        <dbReference type="ARBA" id="ARBA00001947"/>
    </source>
</evidence>
<accession>A0A369T8Y1</accession>
<feature type="transmembrane region" description="Helical" evidence="14">
    <location>
        <begin position="138"/>
        <end position="155"/>
    </location>
</feature>
<proteinExistence type="predicted"/>
<dbReference type="RefSeq" id="WP_114583221.1">
    <property type="nucleotide sequence ID" value="NZ_QPMH01000019.1"/>
</dbReference>
<evidence type="ECO:0000256" key="13">
    <source>
        <dbReference type="ARBA" id="ARBA00023160"/>
    </source>
</evidence>
<evidence type="ECO:0000256" key="10">
    <source>
        <dbReference type="ARBA" id="ARBA00023002"/>
    </source>
</evidence>
<dbReference type="PANTHER" id="PTHR12863:SF1">
    <property type="entry name" value="FATTY ACID 2-HYDROXYLASE"/>
    <property type="match status" value="1"/>
</dbReference>
<evidence type="ECO:0000256" key="14">
    <source>
        <dbReference type="SAM" id="Phobius"/>
    </source>
</evidence>
<name>A0A369T8Y1_9PROT</name>
<keyword evidence="7" id="KW-0276">Fatty acid metabolism</keyword>
<feature type="transmembrane region" description="Helical" evidence="14">
    <location>
        <begin position="52"/>
        <end position="73"/>
    </location>
</feature>
<organism evidence="16 17">
    <name type="scientific">Ferruginivarius sediminum</name>
    <dbReference type="NCBI Taxonomy" id="2661937"/>
    <lineage>
        <taxon>Bacteria</taxon>
        <taxon>Pseudomonadati</taxon>
        <taxon>Pseudomonadota</taxon>
        <taxon>Alphaproteobacteria</taxon>
        <taxon>Rhodospirillales</taxon>
        <taxon>Rhodospirillaceae</taxon>
        <taxon>Ferruginivarius</taxon>
    </lineage>
</organism>
<protein>
    <submittedName>
        <fullName evidence="16">Fatty acid hydroxylase family protein</fullName>
    </submittedName>
</protein>
<dbReference type="AlphaFoldDB" id="A0A369T8Y1"/>